<dbReference type="RefSeq" id="WP_281841608.1">
    <property type="nucleotide sequence ID" value="NZ_BROH01000003.1"/>
</dbReference>
<sequence length="40" mass="4285">MLKEIKAVLDRSSATIWQDIAGGVGLMVVLYDGLQLPGLI</sequence>
<gene>
    <name evidence="1" type="ORF">STA1M1_14950</name>
</gene>
<evidence type="ECO:0000313" key="1">
    <source>
        <dbReference type="EMBL" id="GKY87626.1"/>
    </source>
</evidence>
<name>A0ABQ5LTP0_9RHOB</name>
<dbReference type="Proteomes" id="UP001144205">
    <property type="component" value="Unassembled WGS sequence"/>
</dbReference>
<reference evidence="1" key="1">
    <citation type="journal article" date="2023" name="Int. J. Syst. Evol. Microbiol.">
        <title>Sinisalibacter aestuarii sp. nov., isolated from estuarine sediment of the Arakawa River.</title>
        <authorList>
            <person name="Arafat S.T."/>
            <person name="Hirano S."/>
            <person name="Sato A."/>
            <person name="Takeuchi K."/>
            <person name="Yasuda T."/>
            <person name="Terahara T."/>
            <person name="Hamada M."/>
            <person name="Kobayashi T."/>
        </authorList>
    </citation>
    <scope>NUCLEOTIDE SEQUENCE</scope>
    <source>
        <strain evidence="1">B-399</strain>
    </source>
</reference>
<accession>A0ABQ5LTP0</accession>
<organism evidence="1 2">
    <name type="scientific">Sinisalibacter aestuarii</name>
    <dbReference type="NCBI Taxonomy" id="2949426"/>
    <lineage>
        <taxon>Bacteria</taxon>
        <taxon>Pseudomonadati</taxon>
        <taxon>Pseudomonadota</taxon>
        <taxon>Alphaproteobacteria</taxon>
        <taxon>Rhodobacterales</taxon>
        <taxon>Roseobacteraceae</taxon>
        <taxon>Sinisalibacter</taxon>
    </lineage>
</organism>
<dbReference type="EMBL" id="BROH01000003">
    <property type="protein sequence ID" value="GKY87626.1"/>
    <property type="molecule type" value="Genomic_DNA"/>
</dbReference>
<evidence type="ECO:0000313" key="2">
    <source>
        <dbReference type="Proteomes" id="UP001144205"/>
    </source>
</evidence>
<comment type="caution">
    <text evidence="1">The sequence shown here is derived from an EMBL/GenBank/DDBJ whole genome shotgun (WGS) entry which is preliminary data.</text>
</comment>
<protein>
    <submittedName>
        <fullName evidence="1">Uncharacterized protein</fullName>
    </submittedName>
</protein>
<keyword evidence="2" id="KW-1185">Reference proteome</keyword>
<proteinExistence type="predicted"/>